<organism evidence="1 2">
    <name type="scientific">Marinobacter salinus</name>
    <dbReference type="NCBI Taxonomy" id="1874317"/>
    <lineage>
        <taxon>Bacteria</taxon>
        <taxon>Pseudomonadati</taxon>
        <taxon>Pseudomonadota</taxon>
        <taxon>Gammaproteobacteria</taxon>
        <taxon>Pseudomonadales</taxon>
        <taxon>Marinobacteraceae</taxon>
        <taxon>Marinobacter</taxon>
    </lineage>
</organism>
<dbReference type="KEGG" id="msq:BKP64_12810"/>
<dbReference type="Proteomes" id="UP000177445">
    <property type="component" value="Chromosome"/>
</dbReference>
<keyword evidence="2" id="KW-1185">Reference proteome</keyword>
<accession>A0A1D9GMW5</accession>
<dbReference type="EMBL" id="CP017715">
    <property type="protein sequence ID" value="AOY88973.1"/>
    <property type="molecule type" value="Genomic_DNA"/>
</dbReference>
<evidence type="ECO:0000313" key="1">
    <source>
        <dbReference type="EMBL" id="AOY88973.1"/>
    </source>
</evidence>
<evidence type="ECO:0000313" key="2">
    <source>
        <dbReference type="Proteomes" id="UP000177445"/>
    </source>
</evidence>
<gene>
    <name evidence="1" type="ORF">BKP64_12810</name>
</gene>
<dbReference type="STRING" id="1874317.BKP64_12810"/>
<reference evidence="1 2" key="1">
    <citation type="submission" date="2016-10" db="EMBL/GenBank/DDBJ databases">
        <title>Marinobacter salinus sp. nov., a moderately halophilic bacterium isolated from a tidal flat environment.</title>
        <authorList>
            <person name="Park S.-J."/>
        </authorList>
    </citation>
    <scope>NUCLEOTIDE SEQUENCE [LARGE SCALE GENOMIC DNA]</scope>
    <source>
        <strain evidence="1 2">Hb8</strain>
    </source>
</reference>
<sequence length="60" mass="6772">MTFFDDGRMQVEQRNLNIPEINVRAVALGVFAIDIPLIIPQQGAYLNFISNPVKEIPSEQ</sequence>
<protein>
    <submittedName>
        <fullName evidence="1">Uncharacterized protein</fullName>
    </submittedName>
</protein>
<proteinExistence type="predicted"/>
<dbReference type="AlphaFoldDB" id="A0A1D9GMW5"/>
<name>A0A1D9GMW5_9GAMM</name>